<accession>A0A0F9P832</accession>
<comment type="caution">
    <text evidence="1">The sequence shown here is derived from an EMBL/GenBank/DDBJ whole genome shotgun (WGS) entry which is preliminary data.</text>
</comment>
<evidence type="ECO:0000313" key="1">
    <source>
        <dbReference type="EMBL" id="KKM97175.1"/>
    </source>
</evidence>
<name>A0A0F9P832_9ZZZZ</name>
<dbReference type="AlphaFoldDB" id="A0A0F9P832"/>
<gene>
    <name evidence="1" type="ORF">LCGC14_1170790</name>
</gene>
<protein>
    <submittedName>
        <fullName evidence="1">Uncharacterized protein</fullName>
    </submittedName>
</protein>
<organism evidence="1">
    <name type="scientific">marine sediment metagenome</name>
    <dbReference type="NCBI Taxonomy" id="412755"/>
    <lineage>
        <taxon>unclassified sequences</taxon>
        <taxon>metagenomes</taxon>
        <taxon>ecological metagenomes</taxon>
    </lineage>
</organism>
<sequence length="110" mass="13317">MSLDYWNDLTEDQRSSACISKRLTQAFIEKHWKDLTEVQCDYVCKYQKLTQTFISKHWKELTNLQRNNVYHYQNLSSSFKEQLTSGNILKVQEFIPVKTMRYLDMDFEDF</sequence>
<reference evidence="1" key="1">
    <citation type="journal article" date="2015" name="Nature">
        <title>Complex archaea that bridge the gap between prokaryotes and eukaryotes.</title>
        <authorList>
            <person name="Spang A."/>
            <person name="Saw J.H."/>
            <person name="Jorgensen S.L."/>
            <person name="Zaremba-Niedzwiedzka K."/>
            <person name="Martijn J."/>
            <person name="Lind A.E."/>
            <person name="van Eijk R."/>
            <person name="Schleper C."/>
            <person name="Guy L."/>
            <person name="Ettema T.J."/>
        </authorList>
    </citation>
    <scope>NUCLEOTIDE SEQUENCE</scope>
</reference>
<dbReference type="EMBL" id="LAZR01005782">
    <property type="protein sequence ID" value="KKM97175.1"/>
    <property type="molecule type" value="Genomic_DNA"/>
</dbReference>
<proteinExistence type="predicted"/>